<dbReference type="AlphaFoldDB" id="A0A3P3XPG9"/>
<protein>
    <submittedName>
        <fullName evidence="1">Uncharacterized protein</fullName>
    </submittedName>
</protein>
<evidence type="ECO:0000313" key="1">
    <source>
        <dbReference type="EMBL" id="SLM18144.1"/>
    </source>
</evidence>
<sequence length="54" mass="6381">MRHLRTVSTKPEQMQSQFQKQQTFEIGSIYLDMVTIFDYCSEGYGKILRFVLST</sequence>
<gene>
    <name evidence="1" type="ORF">SPIRO4BDMA_40716</name>
</gene>
<name>A0A3P3XPG9_9SPIR</name>
<dbReference type="EMBL" id="FWDO01000004">
    <property type="protein sequence ID" value="SLM18144.1"/>
    <property type="molecule type" value="Genomic_DNA"/>
</dbReference>
<accession>A0A3P3XPG9</accession>
<proteinExistence type="predicted"/>
<reference evidence="1" key="1">
    <citation type="submission" date="2017-02" db="EMBL/GenBank/DDBJ databases">
        <authorList>
            <person name="Regsiter A."/>
            <person name="William W."/>
        </authorList>
    </citation>
    <scope>NUCLEOTIDE SEQUENCE</scope>
    <source>
        <strain evidence="1">BdmA 4</strain>
    </source>
</reference>
<organism evidence="1">
    <name type="scientific">uncultured spirochete</name>
    <dbReference type="NCBI Taxonomy" id="156406"/>
    <lineage>
        <taxon>Bacteria</taxon>
        <taxon>Pseudomonadati</taxon>
        <taxon>Spirochaetota</taxon>
        <taxon>Spirochaetia</taxon>
        <taxon>Spirochaetales</taxon>
        <taxon>environmental samples</taxon>
    </lineage>
</organism>